<dbReference type="AlphaFoldDB" id="A0A7W9ST44"/>
<keyword evidence="3" id="KW-1185">Reference proteome</keyword>
<evidence type="ECO:0000313" key="2">
    <source>
        <dbReference type="EMBL" id="MBB6051523.1"/>
    </source>
</evidence>
<comment type="caution">
    <text evidence="2">The sequence shown here is derived from an EMBL/GenBank/DDBJ whole genome shotgun (WGS) entry which is preliminary data.</text>
</comment>
<name>A0A7W9ST44_ARMRO</name>
<protein>
    <submittedName>
        <fullName evidence="2">Uncharacterized protein</fullName>
    </submittedName>
</protein>
<proteinExistence type="predicted"/>
<evidence type="ECO:0000313" key="3">
    <source>
        <dbReference type="Proteomes" id="UP000520814"/>
    </source>
</evidence>
<dbReference type="Proteomes" id="UP000520814">
    <property type="component" value="Unassembled WGS sequence"/>
</dbReference>
<reference evidence="2 3" key="1">
    <citation type="submission" date="2020-08" db="EMBL/GenBank/DDBJ databases">
        <title>Genomic Encyclopedia of Type Strains, Phase IV (KMG-IV): sequencing the most valuable type-strain genomes for metagenomic binning, comparative biology and taxonomic classification.</title>
        <authorList>
            <person name="Goeker M."/>
        </authorList>
    </citation>
    <scope>NUCLEOTIDE SEQUENCE [LARGE SCALE GENOMIC DNA]</scope>
    <source>
        <strain evidence="2 3">DSM 23562</strain>
    </source>
</reference>
<dbReference type="EMBL" id="JACHGW010000003">
    <property type="protein sequence ID" value="MBB6051523.1"/>
    <property type="molecule type" value="Genomic_DNA"/>
</dbReference>
<dbReference type="RefSeq" id="WP_184198638.1">
    <property type="nucleotide sequence ID" value="NZ_JACHGW010000003.1"/>
</dbReference>
<accession>A0A7W9ST44</accession>
<organism evidence="2 3">
    <name type="scientific">Armatimonas rosea</name>
    <dbReference type="NCBI Taxonomy" id="685828"/>
    <lineage>
        <taxon>Bacteria</taxon>
        <taxon>Bacillati</taxon>
        <taxon>Armatimonadota</taxon>
        <taxon>Armatimonadia</taxon>
        <taxon>Armatimonadales</taxon>
        <taxon>Armatimonadaceae</taxon>
        <taxon>Armatimonas</taxon>
    </lineage>
</organism>
<keyword evidence="1" id="KW-0732">Signal</keyword>
<evidence type="ECO:0000256" key="1">
    <source>
        <dbReference type="SAM" id="SignalP"/>
    </source>
</evidence>
<feature type="chain" id="PRO_5030809151" evidence="1">
    <location>
        <begin position="24"/>
        <end position="438"/>
    </location>
</feature>
<sequence length="438" mass="48637">MRTRSLLLLALALPLAPLAPARAQFPKPPKLGNNTVTNEVKTRISKAKTHLDRVERHLKDVAELFERADGKGGLNTPAELTRIETTLTKIEKYLKDADEELHGVPAIGEFASLHERYKADAKQLGDYRQRLLDDAKKSGDQNDALEAGIAKDKKTMEALTELADGLRNLSPRDSPAKTATVVPFERDSQRLVEVYEPLKNAKSEDAINMKRATASLKGTLATVREQHEKAVTKYLPNEINELLKRLEEAGKAAVQSGNFLALNDSLDEHWLKTSCENYRLLAPGVPGADTALADKAEARAKEIRAEVNKAAEKVIAKNRVKPSTYTGADVAELSTYLKSIWKNNNPGETVLGVRFYDQWARRTSWDWSDFDKAWEKSDASSISCSVLVKSPDGKYAYLHPIRVYKNHLKGNQLSTRISVPPAGTRPQNPFQIIPVANL</sequence>
<feature type="signal peptide" evidence="1">
    <location>
        <begin position="1"/>
        <end position="23"/>
    </location>
</feature>
<gene>
    <name evidence="2" type="ORF">HNQ39_003333</name>
</gene>